<dbReference type="Proteomes" id="UP000006727">
    <property type="component" value="Chromosome 1"/>
</dbReference>
<name>A0A2K1L7S8_PHYPA</name>
<dbReference type="EnsemblPlants" id="Pp3c1_10875V3.1">
    <property type="protein sequence ID" value="Pp3c1_10875V3.1"/>
    <property type="gene ID" value="Pp3c1_10875"/>
</dbReference>
<reference evidence="1 3" key="1">
    <citation type="journal article" date="2008" name="Science">
        <title>The Physcomitrella genome reveals evolutionary insights into the conquest of land by plants.</title>
        <authorList>
            <person name="Rensing S."/>
            <person name="Lang D."/>
            <person name="Zimmer A."/>
            <person name="Terry A."/>
            <person name="Salamov A."/>
            <person name="Shapiro H."/>
            <person name="Nishiyama T."/>
            <person name="Perroud P.-F."/>
            <person name="Lindquist E."/>
            <person name="Kamisugi Y."/>
            <person name="Tanahashi T."/>
            <person name="Sakakibara K."/>
            <person name="Fujita T."/>
            <person name="Oishi K."/>
            <person name="Shin-I T."/>
            <person name="Kuroki Y."/>
            <person name="Toyoda A."/>
            <person name="Suzuki Y."/>
            <person name="Hashimoto A."/>
            <person name="Yamaguchi K."/>
            <person name="Sugano A."/>
            <person name="Kohara Y."/>
            <person name="Fujiyama A."/>
            <person name="Anterola A."/>
            <person name="Aoki S."/>
            <person name="Ashton N."/>
            <person name="Barbazuk W.B."/>
            <person name="Barker E."/>
            <person name="Bennetzen J."/>
            <person name="Bezanilla M."/>
            <person name="Blankenship R."/>
            <person name="Cho S.H."/>
            <person name="Dutcher S."/>
            <person name="Estelle M."/>
            <person name="Fawcett J.A."/>
            <person name="Gundlach H."/>
            <person name="Hanada K."/>
            <person name="Heyl A."/>
            <person name="Hicks K.A."/>
            <person name="Hugh J."/>
            <person name="Lohr M."/>
            <person name="Mayer K."/>
            <person name="Melkozernov A."/>
            <person name="Murata T."/>
            <person name="Nelson D."/>
            <person name="Pils B."/>
            <person name="Prigge M."/>
            <person name="Reiss B."/>
            <person name="Renner T."/>
            <person name="Rombauts S."/>
            <person name="Rushton P."/>
            <person name="Sanderfoot A."/>
            <person name="Schween G."/>
            <person name="Shiu S.-H."/>
            <person name="Stueber K."/>
            <person name="Theodoulou F.L."/>
            <person name="Tu H."/>
            <person name="Van de Peer Y."/>
            <person name="Verrier P.J."/>
            <person name="Waters E."/>
            <person name="Wood A."/>
            <person name="Yang L."/>
            <person name="Cove D."/>
            <person name="Cuming A."/>
            <person name="Hasebe M."/>
            <person name="Lucas S."/>
            <person name="Mishler D.B."/>
            <person name="Reski R."/>
            <person name="Grigoriev I."/>
            <person name="Quatrano R.S."/>
            <person name="Boore J.L."/>
        </authorList>
    </citation>
    <scope>NUCLEOTIDE SEQUENCE [LARGE SCALE GENOMIC DNA]</scope>
    <source>
        <strain evidence="2 3">cv. Gransden 2004</strain>
    </source>
</reference>
<gene>
    <name evidence="1" type="ORF">PHYPA_000507</name>
</gene>
<dbReference type="EMBL" id="ABEU02000001">
    <property type="protein sequence ID" value="PNR62083.1"/>
    <property type="molecule type" value="Genomic_DNA"/>
</dbReference>
<dbReference type="InParanoid" id="A0A2K1L7S8"/>
<accession>A0A2K1L7S8</accession>
<organism evidence="1">
    <name type="scientific">Physcomitrium patens</name>
    <name type="common">Spreading-leaved earth moss</name>
    <name type="synonym">Physcomitrella patens</name>
    <dbReference type="NCBI Taxonomy" id="3218"/>
    <lineage>
        <taxon>Eukaryota</taxon>
        <taxon>Viridiplantae</taxon>
        <taxon>Streptophyta</taxon>
        <taxon>Embryophyta</taxon>
        <taxon>Bryophyta</taxon>
        <taxon>Bryophytina</taxon>
        <taxon>Bryopsida</taxon>
        <taxon>Funariidae</taxon>
        <taxon>Funariales</taxon>
        <taxon>Funariaceae</taxon>
        <taxon>Physcomitrium</taxon>
    </lineage>
</organism>
<evidence type="ECO:0000313" key="3">
    <source>
        <dbReference type="Proteomes" id="UP000006727"/>
    </source>
</evidence>
<dbReference type="AlphaFoldDB" id="A0A2K1L7S8"/>
<evidence type="ECO:0000313" key="2">
    <source>
        <dbReference type="EnsemblPlants" id="Pp3c1_10875V3.1"/>
    </source>
</evidence>
<sequence length="89" mass="9960">MHPFLVDICKYEVKNGNDCEARVLLDMFPVGVMTRRSDLCSPETHECAERSTDSTRSRFKALKILRVVTSASVFHSDQVSVPERGCAQG</sequence>
<reference evidence="2" key="3">
    <citation type="submission" date="2020-12" db="UniProtKB">
        <authorList>
            <consortium name="EnsemblPlants"/>
        </authorList>
    </citation>
    <scope>IDENTIFICATION</scope>
</reference>
<protein>
    <submittedName>
        <fullName evidence="1 2">Uncharacterized protein</fullName>
    </submittedName>
</protein>
<evidence type="ECO:0000313" key="1">
    <source>
        <dbReference type="EMBL" id="PNR62083.1"/>
    </source>
</evidence>
<reference evidence="1 3" key="2">
    <citation type="journal article" date="2018" name="Plant J.">
        <title>The Physcomitrella patens chromosome-scale assembly reveals moss genome structure and evolution.</title>
        <authorList>
            <person name="Lang D."/>
            <person name="Ullrich K.K."/>
            <person name="Murat F."/>
            <person name="Fuchs J."/>
            <person name="Jenkins J."/>
            <person name="Haas F.B."/>
            <person name="Piednoel M."/>
            <person name="Gundlach H."/>
            <person name="Van Bel M."/>
            <person name="Meyberg R."/>
            <person name="Vives C."/>
            <person name="Morata J."/>
            <person name="Symeonidi A."/>
            <person name="Hiss M."/>
            <person name="Muchero W."/>
            <person name="Kamisugi Y."/>
            <person name="Saleh O."/>
            <person name="Blanc G."/>
            <person name="Decker E.L."/>
            <person name="van Gessel N."/>
            <person name="Grimwood J."/>
            <person name="Hayes R.D."/>
            <person name="Graham S.W."/>
            <person name="Gunter L.E."/>
            <person name="McDaniel S.F."/>
            <person name="Hoernstein S.N.W."/>
            <person name="Larsson A."/>
            <person name="Li F.W."/>
            <person name="Perroud P.F."/>
            <person name="Phillips J."/>
            <person name="Ranjan P."/>
            <person name="Rokshar D.S."/>
            <person name="Rothfels C.J."/>
            <person name="Schneider L."/>
            <person name="Shu S."/>
            <person name="Stevenson D.W."/>
            <person name="Thummler F."/>
            <person name="Tillich M."/>
            <person name="Villarreal Aguilar J.C."/>
            <person name="Widiez T."/>
            <person name="Wong G.K."/>
            <person name="Wymore A."/>
            <person name="Zhang Y."/>
            <person name="Zimmer A.D."/>
            <person name="Quatrano R.S."/>
            <person name="Mayer K.F.X."/>
            <person name="Goodstein D."/>
            <person name="Casacuberta J.M."/>
            <person name="Vandepoele K."/>
            <person name="Reski R."/>
            <person name="Cuming A.C."/>
            <person name="Tuskan G.A."/>
            <person name="Maumus F."/>
            <person name="Salse J."/>
            <person name="Schmutz J."/>
            <person name="Rensing S.A."/>
        </authorList>
    </citation>
    <scope>NUCLEOTIDE SEQUENCE [LARGE SCALE GENOMIC DNA]</scope>
    <source>
        <strain evidence="2 3">cv. Gransden 2004</strain>
    </source>
</reference>
<keyword evidence="3" id="KW-1185">Reference proteome</keyword>
<proteinExistence type="predicted"/>
<dbReference type="Gramene" id="Pp3c1_10875V3.1">
    <property type="protein sequence ID" value="Pp3c1_10875V3.1"/>
    <property type="gene ID" value="Pp3c1_10875"/>
</dbReference>